<gene>
    <name evidence="1" type="ORF">ACOLOM_LOCUS1724</name>
</gene>
<comment type="caution">
    <text evidence="1">The sequence shown here is derived from an EMBL/GenBank/DDBJ whole genome shotgun (WGS) entry which is preliminary data.</text>
</comment>
<dbReference type="EMBL" id="CAJVPT010002056">
    <property type="protein sequence ID" value="CAG8474318.1"/>
    <property type="molecule type" value="Genomic_DNA"/>
</dbReference>
<dbReference type="Proteomes" id="UP000789525">
    <property type="component" value="Unassembled WGS sequence"/>
</dbReference>
<sequence>MTLKNCLPHIRYFQLSNEDIWKNVRPYRKILNKQLWDDIIQRSMIPEDPVILSILPKRLIIIPEIPKRIESNIINCEHVSEISTWIDRNNVSYSIRNTPYEFQLILRGSRDGFNPKTFWDMCHGHEKTVLILKVAGTDEIIGGYNPMKWDKTYEEEDEWIKTSDSFIFSLKNDSIKESILSRIKNPYRAVINSHLEDQETFGPIFGCDEICMMTRMSDFTKGESYCDESSIYEKNIRKTTNKFSIVDYEVFKIVKLEEINNS</sequence>
<accession>A0ACA9KI61</accession>
<name>A0ACA9KI61_9GLOM</name>
<evidence type="ECO:0000313" key="1">
    <source>
        <dbReference type="EMBL" id="CAG8474318.1"/>
    </source>
</evidence>
<reference evidence="1" key="1">
    <citation type="submission" date="2021-06" db="EMBL/GenBank/DDBJ databases">
        <authorList>
            <person name="Kallberg Y."/>
            <person name="Tangrot J."/>
            <person name="Rosling A."/>
        </authorList>
    </citation>
    <scope>NUCLEOTIDE SEQUENCE</scope>
    <source>
        <strain evidence="1">CL356</strain>
    </source>
</reference>
<protein>
    <submittedName>
        <fullName evidence="1">3002_t:CDS:1</fullName>
    </submittedName>
</protein>
<proteinExistence type="predicted"/>
<evidence type="ECO:0000313" key="2">
    <source>
        <dbReference type="Proteomes" id="UP000789525"/>
    </source>
</evidence>
<organism evidence="1 2">
    <name type="scientific">Acaulospora colombiana</name>
    <dbReference type="NCBI Taxonomy" id="27376"/>
    <lineage>
        <taxon>Eukaryota</taxon>
        <taxon>Fungi</taxon>
        <taxon>Fungi incertae sedis</taxon>
        <taxon>Mucoromycota</taxon>
        <taxon>Glomeromycotina</taxon>
        <taxon>Glomeromycetes</taxon>
        <taxon>Diversisporales</taxon>
        <taxon>Acaulosporaceae</taxon>
        <taxon>Acaulospora</taxon>
    </lineage>
</organism>
<keyword evidence="2" id="KW-1185">Reference proteome</keyword>